<gene>
    <name evidence="2" type="ORF">CKY47_34520</name>
</gene>
<dbReference type="Proteomes" id="UP001225605">
    <property type="component" value="Unassembled WGS sequence"/>
</dbReference>
<comment type="caution">
    <text evidence="2">The sequence shown here is derived from an EMBL/GenBank/DDBJ whole genome shotgun (WGS) entry which is preliminary data.</text>
</comment>
<proteinExistence type="predicted"/>
<keyword evidence="3" id="KW-1185">Reference proteome</keyword>
<feature type="region of interest" description="Disordered" evidence="1">
    <location>
        <begin position="53"/>
        <end position="117"/>
    </location>
</feature>
<evidence type="ECO:0000313" key="2">
    <source>
        <dbReference type="EMBL" id="MDQ2588969.1"/>
    </source>
</evidence>
<feature type="compositionally biased region" description="Low complexity" evidence="1">
    <location>
        <begin position="79"/>
        <end position="100"/>
    </location>
</feature>
<reference evidence="2 3" key="1">
    <citation type="submission" date="2017-06" db="EMBL/GenBank/DDBJ databases">
        <title>Cultured bacterium strain Saccharothrix yanglingensis Hhs.015.</title>
        <authorList>
            <person name="Xia Y."/>
        </authorList>
    </citation>
    <scope>NUCLEOTIDE SEQUENCE [LARGE SCALE GENOMIC DNA]</scope>
    <source>
        <strain evidence="2 3">Hhs.015</strain>
    </source>
</reference>
<name>A0ABU0XA10_9PSEU</name>
<feature type="compositionally biased region" description="Low complexity" evidence="1">
    <location>
        <begin position="57"/>
        <end position="67"/>
    </location>
</feature>
<dbReference type="EMBL" id="NSDM01000026">
    <property type="protein sequence ID" value="MDQ2588969.1"/>
    <property type="molecule type" value="Genomic_DNA"/>
</dbReference>
<evidence type="ECO:0000256" key="1">
    <source>
        <dbReference type="SAM" id="MobiDB-lite"/>
    </source>
</evidence>
<protein>
    <submittedName>
        <fullName evidence="2">Uncharacterized protein</fullName>
    </submittedName>
</protein>
<evidence type="ECO:0000313" key="3">
    <source>
        <dbReference type="Proteomes" id="UP001225605"/>
    </source>
</evidence>
<sequence length="186" mass="19229">MVRPAPTFDRLRPNPKTWYTAPPRAMMNQIAHSVHGSNSPSWTTAVCPSACSRTRVRPSGSRSVVRSNGTRKVPAETCAATSSRLWRSRSASSSTSSRSAQRVRNSATQASSVAASGSVPVGGVPEVGAHVAHMPGSPVVPGVASARTAVSPTMPIGLRVTVFCGSGGVSDHAATHAWSVVGSSVW</sequence>
<organism evidence="2 3">
    <name type="scientific">Saccharothrix yanglingensis</name>
    <dbReference type="NCBI Taxonomy" id="659496"/>
    <lineage>
        <taxon>Bacteria</taxon>
        <taxon>Bacillati</taxon>
        <taxon>Actinomycetota</taxon>
        <taxon>Actinomycetes</taxon>
        <taxon>Pseudonocardiales</taxon>
        <taxon>Pseudonocardiaceae</taxon>
        <taxon>Saccharothrix</taxon>
    </lineage>
</organism>
<accession>A0ABU0XA10</accession>